<feature type="region of interest" description="Disordered" evidence="5">
    <location>
        <begin position="1"/>
        <end position="110"/>
    </location>
</feature>
<keyword evidence="2 3" id="KW-0342">GTP-binding</keyword>
<feature type="binding site" evidence="3">
    <location>
        <begin position="151"/>
        <end position="158"/>
    </location>
    <ligand>
        <name>GTP</name>
        <dbReference type="ChEBI" id="CHEBI:37565"/>
    </ligand>
</feature>
<reference evidence="7 8" key="1">
    <citation type="journal article" date="2012" name="Nature">
        <title>The bonobo genome compared with the chimpanzee and human genomes.</title>
        <authorList>
            <person name="Prufer K."/>
            <person name="Munch K."/>
            <person name="Hellmann I."/>
            <person name="Akagi K."/>
            <person name="Miller J.R."/>
            <person name="Walenz B."/>
            <person name="Koren S."/>
            <person name="Sutton G."/>
            <person name="Kodira C."/>
            <person name="Winer R."/>
            <person name="Knight J.R."/>
            <person name="Mullikin J.C."/>
            <person name="Meader S.J."/>
            <person name="Ponting C.P."/>
            <person name="Lunter G."/>
            <person name="Higashino S."/>
            <person name="Hobolth A."/>
            <person name="Dutheil J."/>
            <person name="Karakoc E."/>
            <person name="Alkan C."/>
            <person name="Sajjadian S."/>
            <person name="Catacchio C.R."/>
            <person name="Ventura M."/>
            <person name="Marques-Bonet T."/>
            <person name="Eichler E.E."/>
            <person name="Andre C."/>
            <person name="Atencia R."/>
            <person name="Mugisha L."/>
            <person name="Junhold J."/>
            <person name="Patterson N."/>
            <person name="Siebauer M."/>
            <person name="Good J.M."/>
            <person name="Fischer A."/>
            <person name="Ptak S.E."/>
            <person name="Lachmann M."/>
            <person name="Symer D.E."/>
            <person name="Mailund T."/>
            <person name="Schierup M.H."/>
            <person name="Andres A.M."/>
            <person name="Kelso J."/>
            <person name="Paabo S."/>
        </authorList>
    </citation>
    <scope>NUCLEOTIDE SEQUENCE [LARGE SCALE GENOMIC DNA]</scope>
</reference>
<feature type="compositionally biased region" description="Acidic residues" evidence="5">
    <location>
        <begin position="129"/>
        <end position="138"/>
    </location>
</feature>
<dbReference type="GO" id="GO:0003924">
    <property type="term" value="F:GTPase activity"/>
    <property type="evidence" value="ECO:0007669"/>
    <property type="project" value="InterPro"/>
</dbReference>
<dbReference type="PRINTS" id="PR00328">
    <property type="entry name" value="SAR1GTPBP"/>
</dbReference>
<dbReference type="Bgee" id="ENSPPAG00000039208">
    <property type="expression patterns" value="Expressed in heart and 6 other cell types or tissues"/>
</dbReference>
<organism evidence="7 8">
    <name type="scientific">Pan paniscus</name>
    <name type="common">Pygmy chimpanzee</name>
    <name type="synonym">Bonobo</name>
    <dbReference type="NCBI Taxonomy" id="9597"/>
    <lineage>
        <taxon>Eukaryota</taxon>
        <taxon>Metazoa</taxon>
        <taxon>Chordata</taxon>
        <taxon>Craniata</taxon>
        <taxon>Vertebrata</taxon>
        <taxon>Euteleostomi</taxon>
        <taxon>Mammalia</taxon>
        <taxon>Eutheria</taxon>
        <taxon>Euarchontoglires</taxon>
        <taxon>Primates</taxon>
        <taxon>Haplorrhini</taxon>
        <taxon>Catarrhini</taxon>
        <taxon>Hominidae</taxon>
        <taxon>Pan</taxon>
    </lineage>
</organism>
<dbReference type="GeneTree" id="ENSGT00940000160017"/>
<dbReference type="Proteomes" id="UP000240080">
    <property type="component" value="Chromosome 5"/>
</dbReference>
<feature type="binding site" evidence="4">
    <location>
        <position position="176"/>
    </location>
    <ligand>
        <name>Mg(2+)</name>
        <dbReference type="ChEBI" id="CHEBI:18420"/>
    </ligand>
</feature>
<keyword evidence="1 3" id="KW-0547">Nucleotide-binding</keyword>
<dbReference type="Pfam" id="PF00025">
    <property type="entry name" value="Arf"/>
    <property type="match status" value="1"/>
</dbReference>
<dbReference type="GO" id="GO:0005525">
    <property type="term" value="F:GTP binding"/>
    <property type="evidence" value="ECO:0007669"/>
    <property type="project" value="UniProtKB-KW"/>
</dbReference>
<dbReference type="PROSITE" id="PS51417">
    <property type="entry name" value="ARF"/>
    <property type="match status" value="1"/>
</dbReference>
<reference evidence="7" key="2">
    <citation type="submission" date="2025-08" db="UniProtKB">
        <authorList>
            <consortium name="Ensembl"/>
        </authorList>
    </citation>
    <scope>IDENTIFICATION</scope>
</reference>
<dbReference type="Gene3D" id="3.40.50.300">
    <property type="entry name" value="P-loop containing nucleotide triphosphate hydrolases"/>
    <property type="match status" value="1"/>
</dbReference>
<evidence type="ECO:0000256" key="2">
    <source>
        <dbReference type="ARBA" id="ARBA00023134"/>
    </source>
</evidence>
<dbReference type="STRING" id="9597.ENSPPAP00000032660"/>
<dbReference type="InterPro" id="IPR006689">
    <property type="entry name" value="Small_GTPase_ARF/SAR"/>
</dbReference>
<keyword evidence="6" id="KW-1133">Transmembrane helix</keyword>
<evidence type="ECO:0008006" key="9">
    <source>
        <dbReference type="Google" id="ProtNLM"/>
    </source>
</evidence>
<dbReference type="PANTHER" id="PTHR47575">
    <property type="entry name" value="ADP-RIBOSYLATION FACTOR-LIKE PROTEIN 10"/>
    <property type="match status" value="1"/>
</dbReference>
<evidence type="ECO:0000256" key="4">
    <source>
        <dbReference type="PIRSR" id="PIRSR606689-2"/>
    </source>
</evidence>
<keyword evidence="8" id="KW-1185">Reference proteome</keyword>
<keyword evidence="6" id="KW-0472">Membrane</keyword>
<dbReference type="InterPro" id="IPR042951">
    <property type="entry name" value="ARL10"/>
</dbReference>
<dbReference type="SMART" id="SM00178">
    <property type="entry name" value="SAR"/>
    <property type="match status" value="1"/>
</dbReference>
<reference evidence="7" key="3">
    <citation type="submission" date="2025-09" db="UniProtKB">
        <authorList>
            <consortium name="Ensembl"/>
        </authorList>
    </citation>
    <scope>IDENTIFICATION</scope>
</reference>
<dbReference type="EMBL" id="AJFE02019283">
    <property type="status" value="NOT_ANNOTATED_CDS"/>
    <property type="molecule type" value="Genomic_DNA"/>
</dbReference>
<dbReference type="AlphaFoldDB" id="A0A2R9BW19"/>
<feature type="binding site" evidence="3">
    <location>
        <position position="198"/>
    </location>
    <ligand>
        <name>GTP</name>
        <dbReference type="ChEBI" id="CHEBI:37565"/>
    </ligand>
</feature>
<dbReference type="SMART" id="SM00177">
    <property type="entry name" value="ARF"/>
    <property type="match status" value="1"/>
</dbReference>
<dbReference type="Ensembl" id="ENSPPAT00000055529.1">
    <property type="protein sequence ID" value="ENSPPAP00000032660.1"/>
    <property type="gene ID" value="ENSPPAG00000039208.1"/>
</dbReference>
<evidence type="ECO:0000256" key="3">
    <source>
        <dbReference type="PIRSR" id="PIRSR606689-1"/>
    </source>
</evidence>
<proteinExistence type="predicted"/>
<dbReference type="GO" id="GO:0046872">
    <property type="term" value="F:metal ion binding"/>
    <property type="evidence" value="ECO:0007669"/>
    <property type="project" value="UniProtKB-KW"/>
</dbReference>
<evidence type="ECO:0000256" key="6">
    <source>
        <dbReference type="SAM" id="Phobius"/>
    </source>
</evidence>
<keyword evidence="4" id="KW-0460">Magnesium</keyword>
<evidence type="ECO:0000313" key="8">
    <source>
        <dbReference type="Proteomes" id="UP000240080"/>
    </source>
</evidence>
<name>A0A2R9BW19_PANPA</name>
<dbReference type="SUPFAM" id="SSF52540">
    <property type="entry name" value="P-loop containing nucleoside triphosphate hydrolases"/>
    <property type="match status" value="1"/>
</dbReference>
<evidence type="ECO:0000256" key="1">
    <source>
        <dbReference type="ARBA" id="ARBA00022741"/>
    </source>
</evidence>
<feature type="binding site" evidence="4">
    <location>
        <position position="158"/>
    </location>
    <ligand>
        <name>Mg(2+)</name>
        <dbReference type="ChEBI" id="CHEBI:18420"/>
    </ligand>
</feature>
<dbReference type="EMBL" id="AJFE02019282">
    <property type="status" value="NOT_ANNOTATED_CDS"/>
    <property type="molecule type" value="Genomic_DNA"/>
</dbReference>
<dbReference type="EMBL" id="AJFE02019284">
    <property type="status" value="NOT_ANNOTATED_CDS"/>
    <property type="molecule type" value="Genomic_DNA"/>
</dbReference>
<dbReference type="CDD" id="cd04162">
    <property type="entry name" value="Arl9_Arfrp2_like"/>
    <property type="match status" value="1"/>
</dbReference>
<evidence type="ECO:0000313" key="7">
    <source>
        <dbReference type="Ensembl" id="ENSPPAP00000032660.1"/>
    </source>
</evidence>
<accession>A0A2R9BW19</accession>
<keyword evidence="4" id="KW-0479">Metal-binding</keyword>
<feature type="region of interest" description="Disordered" evidence="5">
    <location>
        <begin position="119"/>
        <end position="138"/>
    </location>
</feature>
<sequence>MRLGVPAGPEFGGRGSGASRAQPGRLAPLRRLRSAPRPGGSREKPHPLPPAVGTPRPVEEAGRASVRNSPRVWNSGLQRRRSSHSSRPCLPVPGRVEGGPGPSGAFGLPSGKVLREAASRNLTSASPQPEDEEDEEPALEELEQREVLVLGLDGAGKSTFLRVLSGKPPLEGHIPTWGFNSVRLPTKDFEVDLLEIGGSQNLRFYWKEFVSEVDVLVFVVDSADRLRLPWARQELHKLLDKDPDLPVVVVANKQVRAVRGQLGPGDVHSEMIGQGQGALPGPMAWRGWLRCCPHLFYLCPVLIPASVFLPLCLPIISYSGEMRKIIIKCLLYARHGFLFLFFF</sequence>
<dbReference type="PANTHER" id="PTHR47575:SF1">
    <property type="entry name" value="ADP-RIBOSYLATION FACTOR-LIKE PROTEIN 10"/>
    <property type="match status" value="1"/>
</dbReference>
<dbReference type="InterPro" id="IPR027417">
    <property type="entry name" value="P-loop_NTPase"/>
</dbReference>
<keyword evidence="6" id="KW-0812">Transmembrane</keyword>
<evidence type="ECO:0000256" key="5">
    <source>
        <dbReference type="SAM" id="MobiDB-lite"/>
    </source>
</evidence>
<protein>
    <recommendedName>
        <fullName evidence="9">ADP ribosylation factor like GTPase 10</fullName>
    </recommendedName>
</protein>
<feature type="transmembrane region" description="Helical" evidence="6">
    <location>
        <begin position="295"/>
        <end position="313"/>
    </location>
</feature>
<feature type="compositionally biased region" description="Polar residues" evidence="5">
    <location>
        <begin position="66"/>
        <end position="77"/>
    </location>
</feature>